<gene>
    <name evidence="2" type="ORF">ENH_00050730</name>
</gene>
<dbReference type="GeneID" id="25475220"/>
<feature type="compositionally biased region" description="Low complexity" evidence="1">
    <location>
        <begin position="343"/>
        <end position="354"/>
    </location>
</feature>
<dbReference type="InterPro" id="IPR013083">
    <property type="entry name" value="Znf_RING/FYVE/PHD"/>
</dbReference>
<dbReference type="VEuPathDB" id="ToxoDB:ENH_00050730"/>
<dbReference type="RefSeq" id="XP_013440687.1">
    <property type="nucleotide sequence ID" value="XM_013585233.1"/>
</dbReference>
<dbReference type="PANTHER" id="PTHR24330:SF19">
    <property type="entry name" value="MEDIATOR OF RNA POLYMERASE II TRANSCRIPTION SUBUNIT 29"/>
    <property type="match status" value="1"/>
</dbReference>
<feature type="compositionally biased region" description="Low complexity" evidence="1">
    <location>
        <begin position="232"/>
        <end position="250"/>
    </location>
</feature>
<feature type="compositionally biased region" description="Low complexity" evidence="1">
    <location>
        <begin position="1"/>
        <end position="17"/>
    </location>
</feature>
<evidence type="ECO:0000313" key="3">
    <source>
        <dbReference type="Proteomes" id="UP000030754"/>
    </source>
</evidence>
<protein>
    <submittedName>
        <fullName evidence="2">MIZ zinc finger protein, putative</fullName>
    </submittedName>
</protein>
<dbReference type="PANTHER" id="PTHR24330">
    <property type="entry name" value="HOMEOBOX PROTEIN BARH-LIKE"/>
    <property type="match status" value="1"/>
</dbReference>
<feature type="compositionally biased region" description="Low complexity" evidence="1">
    <location>
        <begin position="755"/>
        <end position="770"/>
    </location>
</feature>
<dbReference type="InterPro" id="IPR052145">
    <property type="entry name" value="Mediator/Homeobox_domain"/>
</dbReference>
<feature type="compositionally biased region" description="Low complexity" evidence="1">
    <location>
        <begin position="372"/>
        <end position="391"/>
    </location>
</feature>
<dbReference type="AlphaFoldDB" id="U6MNS7"/>
<name>U6MNS7_9EIME</name>
<keyword evidence="3" id="KW-1185">Reference proteome</keyword>
<reference evidence="2" key="1">
    <citation type="submission" date="2013-10" db="EMBL/GenBank/DDBJ databases">
        <title>Genomic analysis of the causative agents of coccidiosis in chickens.</title>
        <authorList>
            <person name="Reid A.J."/>
            <person name="Blake D."/>
            <person name="Billington K."/>
            <person name="Browne H."/>
            <person name="Dunn M."/>
            <person name="Hung S."/>
            <person name="Kawahara F."/>
            <person name="Miranda-Saavedra D."/>
            <person name="Mourier T."/>
            <person name="Nagra H."/>
            <person name="Otto T.D."/>
            <person name="Rawlings N."/>
            <person name="Sanchez A."/>
            <person name="Sanders M."/>
            <person name="Subramaniam C."/>
            <person name="Tay Y."/>
            <person name="Dear P."/>
            <person name="Doerig C."/>
            <person name="Gruber A."/>
            <person name="Parkinson J."/>
            <person name="Shirley M."/>
            <person name="Wan K.L."/>
            <person name="Berriman M."/>
            <person name="Tomley F."/>
            <person name="Pain A."/>
        </authorList>
    </citation>
    <scope>NUCLEOTIDE SEQUENCE [LARGE SCALE GENOMIC DNA]</scope>
    <source>
        <strain evidence="2">Houghton</strain>
    </source>
</reference>
<feature type="region of interest" description="Disordered" evidence="1">
    <location>
        <begin position="338"/>
        <end position="395"/>
    </location>
</feature>
<feature type="compositionally biased region" description="Basic and acidic residues" evidence="1">
    <location>
        <begin position="356"/>
        <end position="368"/>
    </location>
</feature>
<feature type="region of interest" description="Disordered" evidence="1">
    <location>
        <begin position="1"/>
        <end position="95"/>
    </location>
</feature>
<feature type="region of interest" description="Disordered" evidence="1">
    <location>
        <begin position="886"/>
        <end position="906"/>
    </location>
</feature>
<evidence type="ECO:0000256" key="1">
    <source>
        <dbReference type="SAM" id="MobiDB-lite"/>
    </source>
</evidence>
<reference evidence="2" key="2">
    <citation type="submission" date="2013-10" db="EMBL/GenBank/DDBJ databases">
        <authorList>
            <person name="Aslett M."/>
        </authorList>
    </citation>
    <scope>NUCLEOTIDE SEQUENCE [LARGE SCALE GENOMIC DNA]</scope>
    <source>
        <strain evidence="2">Houghton</strain>
    </source>
</reference>
<feature type="compositionally biased region" description="Polar residues" evidence="1">
    <location>
        <begin position="897"/>
        <end position="906"/>
    </location>
</feature>
<dbReference type="Proteomes" id="UP000030754">
    <property type="component" value="Unassembled WGS sequence"/>
</dbReference>
<proteinExistence type="predicted"/>
<accession>U6MNS7</accession>
<sequence length="972" mass="102096">MGGVSSVPDSPSSSSDDQVCDIADAAGPPLQHKQQHLQLEQQQQQYESADLEFYDANSGGEESAPGPPHLSTLQQQHHRNSSSSNRRDSAWHSTSSLASLPQDAALRVAETAATAAVAAVAAAAQAHEFFTAHAEAFSCCHHKRHRCCSSSSNQVCALRTRQKKRRLLLLQQQLTSAGASVAVAGRHKEGRYSEGYSQGVPLGSSCSTGSRISSGSSCSKISSSSQPILSCETYHSQHQQKQQRSRSSSRLGFSGRDAAAAAAAAHRPIAASPGSPAAASPQAPALAAAPAVQFDSPASPKASAATAASAAPAAAAAAAPPREAAAAIPGAALQWPESRPFASPRISSPLSVSSQQHEEIQQQKRHDSTSPSSSRSQQEQQQQQQQQQQQRGRLRSQRQKLVLQTLLPLPLQRRCGVLCPSAFASCADALRVREADKNCFCLCKALSKTERERLSCASKRPPCHCSCCGIWMHGLCALAFFTVWGDCRMCAVCSLVLADPTSEVVWLSNLSALKQTVPAAAPTRTPAAAAGEIPEMTDAAAAASAAAVDPSAGAAAGQGGRSVHSFDLRSFPRDSPRPPQLRLAAAFVAQTPSTAAAAAGEAAAQTSLAVFVEPTAARGCEARTLAPAAAAATTPLTSSRSQRLQQGPAMCLRVQAAGDIFLVSLPPFVGNNPYTVSVGAEGKTEKTLLVAAAAARPLDPLQLIQAIRTLRTLNSNQGRIYLLDVFALEKRQQLRLQQRIYMYQTRKRHTSMQASCSSSSSSSSGSRSSSNAMTQETAVPGILHRGAASSLGARVSSFSSTFSAAATAGAGVAEAAGETAAANEVFSPRLRCLSLTQEGSSERLRLPCRSVWCAHASCFDLEAYLYKQFSLVTAKGPSHTQGVVKGANGSYGEPHKSSSPPVTSSENAKAGSWRCPLCEAPALPHELYVCGFVLQLLQQQPKDTASVVFADPDLLLPIPHRRLREVAEAISS</sequence>
<dbReference type="EMBL" id="HG722790">
    <property type="protein sequence ID" value="CDJ63325.1"/>
    <property type="molecule type" value="Genomic_DNA"/>
</dbReference>
<organism evidence="2 3">
    <name type="scientific">Eimeria necatrix</name>
    <dbReference type="NCBI Taxonomy" id="51315"/>
    <lineage>
        <taxon>Eukaryota</taxon>
        <taxon>Sar</taxon>
        <taxon>Alveolata</taxon>
        <taxon>Apicomplexa</taxon>
        <taxon>Conoidasida</taxon>
        <taxon>Coccidia</taxon>
        <taxon>Eucoccidiorida</taxon>
        <taxon>Eimeriorina</taxon>
        <taxon>Eimeriidae</taxon>
        <taxon>Eimeria</taxon>
    </lineage>
</organism>
<dbReference type="Gene3D" id="3.30.40.10">
    <property type="entry name" value="Zinc/RING finger domain, C3HC4 (zinc finger)"/>
    <property type="match status" value="1"/>
</dbReference>
<evidence type="ECO:0000313" key="2">
    <source>
        <dbReference type="EMBL" id="CDJ63325.1"/>
    </source>
</evidence>
<feature type="region of interest" description="Disordered" evidence="1">
    <location>
        <begin position="232"/>
        <end position="258"/>
    </location>
</feature>
<feature type="compositionally biased region" description="Low complexity" evidence="1">
    <location>
        <begin position="30"/>
        <end position="45"/>
    </location>
</feature>
<feature type="region of interest" description="Disordered" evidence="1">
    <location>
        <begin position="751"/>
        <end position="774"/>
    </location>
</feature>
<dbReference type="OrthoDB" id="333585at2759"/>